<dbReference type="Proteomes" id="UP001157114">
    <property type="component" value="Unassembled WGS sequence"/>
</dbReference>
<keyword evidence="5" id="KW-0449">Lipoprotein</keyword>
<dbReference type="PANTHER" id="PTHR43649">
    <property type="entry name" value="ARABINOSE-BINDING PROTEIN-RELATED"/>
    <property type="match status" value="1"/>
</dbReference>
<evidence type="ECO:0000256" key="4">
    <source>
        <dbReference type="ARBA" id="ARBA00023139"/>
    </source>
</evidence>
<dbReference type="InterPro" id="IPR006059">
    <property type="entry name" value="SBP"/>
</dbReference>
<feature type="signal peptide" evidence="7">
    <location>
        <begin position="1"/>
        <end position="25"/>
    </location>
</feature>
<dbReference type="PANTHER" id="PTHR43649:SF33">
    <property type="entry name" value="POLYGALACTURONAN_RHAMNOGALACTURONAN-BINDING PROTEIN YTCQ"/>
    <property type="match status" value="1"/>
</dbReference>
<dbReference type="SUPFAM" id="SSF53850">
    <property type="entry name" value="Periplasmic binding protein-like II"/>
    <property type="match status" value="1"/>
</dbReference>
<protein>
    <submittedName>
        <fullName evidence="8">ABC transporter substrate-binding protein</fullName>
    </submittedName>
</protein>
<keyword evidence="4" id="KW-0564">Palmitate</keyword>
<reference evidence="8 9" key="1">
    <citation type="submission" date="2023-03" db="EMBL/GenBank/DDBJ databases">
        <title>Draft genome sequence of the bacteria which degrade cell wall of Tricholomamatutake.</title>
        <authorList>
            <person name="Konishi Y."/>
            <person name="Fukuta Y."/>
            <person name="Shirasaka N."/>
        </authorList>
    </citation>
    <scope>NUCLEOTIDE SEQUENCE [LARGE SCALE GENOMIC DNA]</scope>
    <source>
        <strain evidence="9">mu1</strain>
    </source>
</reference>
<dbReference type="EMBL" id="BSSQ01000011">
    <property type="protein sequence ID" value="GLX68437.1"/>
    <property type="molecule type" value="Genomic_DNA"/>
</dbReference>
<keyword evidence="3" id="KW-0472">Membrane</keyword>
<evidence type="ECO:0000256" key="7">
    <source>
        <dbReference type="SAM" id="SignalP"/>
    </source>
</evidence>
<gene>
    <name evidence="8" type="ORF">MU1_27820</name>
</gene>
<evidence type="ECO:0000256" key="6">
    <source>
        <dbReference type="SAM" id="MobiDB-lite"/>
    </source>
</evidence>
<evidence type="ECO:0000313" key="8">
    <source>
        <dbReference type="EMBL" id="GLX68437.1"/>
    </source>
</evidence>
<dbReference type="RefSeq" id="WP_284239169.1">
    <property type="nucleotide sequence ID" value="NZ_BSSQ01000011.1"/>
</dbReference>
<dbReference type="InterPro" id="IPR050490">
    <property type="entry name" value="Bact_solute-bd_prot1"/>
</dbReference>
<sequence length="577" mass="65608">MKKRGLIRVSHLLIFIMLSTLVACSGNNAVNSPHAQNTGSDPAVTNTTGDSNAAPPTDCTLKLWGMIGNGSVKEPGIQDDAVAKEIERVVGCKIELYPHESDEIFATKLAGGEMPDVFAVNRKFAKQLIDAKAVKPLDELIEEHAPNIAKLDKVLQYDRDFMSDDSKQIYFTTRAAEDFVYNFDVGMMIRWDYYEEMGKPPVNNVDDYINVLAEMMKKHPTTEDGKKVYGLSPYFDWGMWSWTTPAYIYGMWNHGILDYDMANNLQPSNVVTNEQSSFWKTVEIYYKAKQKGILDPDSFTQKFDNAMQKNRDLRVLGGFASFWFGDPNTKFQTAGEAKGFMPIPPAEGTKAFWAGYWQPLGADSHYAISSHTKYPEQAIKLLDYLYSPEGNRTLRSGVKGEHWDEVNGEYEIKPEVLEQRQKDPDFSLKTGIGRYGFLTGLPNEFRGEQFDLFSLPKYQKQSPLQKEYYAEYGVKDGKELLDQRVENKVVNTAVLLLQPLQPDDTKRIDDKIIDYITKAAVKVVLAKSDKEYEQLKKQTIEEVKKMDFDQSDAYWTKVSQDIKDYMDKNDLSGVPAK</sequence>
<evidence type="ECO:0000256" key="3">
    <source>
        <dbReference type="ARBA" id="ARBA00023136"/>
    </source>
</evidence>
<organism evidence="8 9">
    <name type="scientific">Paenibacillus glycanilyticus</name>
    <dbReference type="NCBI Taxonomy" id="126569"/>
    <lineage>
        <taxon>Bacteria</taxon>
        <taxon>Bacillati</taxon>
        <taxon>Bacillota</taxon>
        <taxon>Bacilli</taxon>
        <taxon>Bacillales</taxon>
        <taxon>Paenibacillaceae</taxon>
        <taxon>Paenibacillus</taxon>
    </lineage>
</organism>
<evidence type="ECO:0000256" key="1">
    <source>
        <dbReference type="ARBA" id="ARBA00022475"/>
    </source>
</evidence>
<dbReference type="Gene3D" id="3.40.190.10">
    <property type="entry name" value="Periplasmic binding protein-like II"/>
    <property type="match status" value="2"/>
</dbReference>
<keyword evidence="1" id="KW-1003">Cell membrane</keyword>
<accession>A0ABQ6GHA3</accession>
<feature type="region of interest" description="Disordered" evidence="6">
    <location>
        <begin position="33"/>
        <end position="55"/>
    </location>
</feature>
<feature type="chain" id="PRO_5047443249" evidence="7">
    <location>
        <begin position="26"/>
        <end position="577"/>
    </location>
</feature>
<comment type="caution">
    <text evidence="8">The sequence shown here is derived from an EMBL/GenBank/DDBJ whole genome shotgun (WGS) entry which is preliminary data.</text>
</comment>
<evidence type="ECO:0000256" key="5">
    <source>
        <dbReference type="ARBA" id="ARBA00023288"/>
    </source>
</evidence>
<keyword evidence="9" id="KW-1185">Reference proteome</keyword>
<evidence type="ECO:0000313" key="9">
    <source>
        <dbReference type="Proteomes" id="UP001157114"/>
    </source>
</evidence>
<dbReference type="PROSITE" id="PS51257">
    <property type="entry name" value="PROKAR_LIPOPROTEIN"/>
    <property type="match status" value="1"/>
</dbReference>
<dbReference type="Pfam" id="PF01547">
    <property type="entry name" value="SBP_bac_1"/>
    <property type="match status" value="1"/>
</dbReference>
<feature type="compositionally biased region" description="Polar residues" evidence="6">
    <location>
        <begin position="33"/>
        <end position="51"/>
    </location>
</feature>
<name>A0ABQ6GHA3_9BACL</name>
<evidence type="ECO:0000256" key="2">
    <source>
        <dbReference type="ARBA" id="ARBA00022729"/>
    </source>
</evidence>
<keyword evidence="2 7" id="KW-0732">Signal</keyword>
<proteinExistence type="predicted"/>